<sequence>MNTPIWLKPVILGAVIGAVIATTVGFSWGGWVTGGNATKMANKLSHNNVIAALLPVCIEKSRTDTLRADKMASIRETSAYQRRDALMETGWATPPGSETADRDLAEACLAELKLDKS</sequence>
<dbReference type="EMBL" id="FRBW01000008">
    <property type="protein sequence ID" value="SHN16894.1"/>
    <property type="molecule type" value="Genomic_DNA"/>
</dbReference>
<dbReference type="AlphaFoldDB" id="A0A1M7PIC1"/>
<organism evidence="2 3">
    <name type="scientific">Roseibium suaedae</name>
    <dbReference type="NCBI Taxonomy" id="735517"/>
    <lineage>
        <taxon>Bacteria</taxon>
        <taxon>Pseudomonadati</taxon>
        <taxon>Pseudomonadota</taxon>
        <taxon>Alphaproteobacteria</taxon>
        <taxon>Hyphomicrobiales</taxon>
        <taxon>Stappiaceae</taxon>
        <taxon>Roseibium</taxon>
    </lineage>
</organism>
<dbReference type="Proteomes" id="UP000186002">
    <property type="component" value="Unassembled WGS sequence"/>
</dbReference>
<dbReference type="OrthoDB" id="5514977at2"/>
<keyword evidence="1" id="KW-1133">Transmembrane helix</keyword>
<feature type="transmembrane region" description="Helical" evidence="1">
    <location>
        <begin position="6"/>
        <end position="31"/>
    </location>
</feature>
<evidence type="ECO:0000313" key="2">
    <source>
        <dbReference type="EMBL" id="SHN16894.1"/>
    </source>
</evidence>
<dbReference type="STRING" id="735517.SAMN05444272_4437"/>
<keyword evidence="1" id="KW-0812">Transmembrane</keyword>
<dbReference type="RefSeq" id="WP_073015552.1">
    <property type="nucleotide sequence ID" value="NZ_FRBW01000008.1"/>
</dbReference>
<protein>
    <submittedName>
        <fullName evidence="2">Uncharacterized protein</fullName>
    </submittedName>
</protein>
<proteinExistence type="predicted"/>
<keyword evidence="3" id="KW-1185">Reference proteome</keyword>
<gene>
    <name evidence="2" type="ORF">SAMN05444272_4437</name>
</gene>
<keyword evidence="1" id="KW-0472">Membrane</keyword>
<accession>A0A1M7PIC1</accession>
<name>A0A1M7PIC1_9HYPH</name>
<evidence type="ECO:0000256" key="1">
    <source>
        <dbReference type="SAM" id="Phobius"/>
    </source>
</evidence>
<evidence type="ECO:0000313" key="3">
    <source>
        <dbReference type="Proteomes" id="UP000186002"/>
    </source>
</evidence>
<reference evidence="2 3" key="1">
    <citation type="submission" date="2016-11" db="EMBL/GenBank/DDBJ databases">
        <authorList>
            <person name="Jaros S."/>
            <person name="Januszkiewicz K."/>
            <person name="Wedrychowicz H."/>
        </authorList>
    </citation>
    <scope>NUCLEOTIDE SEQUENCE [LARGE SCALE GENOMIC DNA]</scope>
    <source>
        <strain evidence="2 3">DSM 22153</strain>
    </source>
</reference>